<feature type="domain" description="ABC transporter" evidence="5">
    <location>
        <begin position="11"/>
        <end position="239"/>
    </location>
</feature>
<keyword evidence="2" id="KW-0813">Transport</keyword>
<protein>
    <submittedName>
        <fullName evidence="6">ABC transporter ATP-binding protein</fullName>
    </submittedName>
</protein>
<evidence type="ECO:0000256" key="1">
    <source>
        <dbReference type="ARBA" id="ARBA00005417"/>
    </source>
</evidence>
<dbReference type="Pfam" id="PF00005">
    <property type="entry name" value="ABC_tran"/>
    <property type="match status" value="1"/>
</dbReference>
<dbReference type="InterPro" id="IPR003593">
    <property type="entry name" value="AAA+_ATPase"/>
</dbReference>
<dbReference type="PROSITE" id="PS00211">
    <property type="entry name" value="ABC_TRANSPORTER_1"/>
    <property type="match status" value="1"/>
</dbReference>
<dbReference type="RefSeq" id="WP_201662523.1">
    <property type="nucleotide sequence ID" value="NZ_JAEQNC010000012.1"/>
</dbReference>
<evidence type="ECO:0000256" key="2">
    <source>
        <dbReference type="ARBA" id="ARBA00022448"/>
    </source>
</evidence>
<dbReference type="InterPro" id="IPR051120">
    <property type="entry name" value="ABC_AA/LPS_Transport"/>
</dbReference>
<accession>A0A936YVC8</accession>
<dbReference type="SUPFAM" id="SSF52540">
    <property type="entry name" value="P-loop containing nucleoside triphosphate hydrolases"/>
    <property type="match status" value="1"/>
</dbReference>
<evidence type="ECO:0000256" key="3">
    <source>
        <dbReference type="ARBA" id="ARBA00022741"/>
    </source>
</evidence>
<dbReference type="PROSITE" id="PS50893">
    <property type="entry name" value="ABC_TRANSPORTER_2"/>
    <property type="match status" value="1"/>
</dbReference>
<dbReference type="CDD" id="cd03219">
    <property type="entry name" value="ABC_Mj1267_LivG_branched"/>
    <property type="match status" value="1"/>
</dbReference>
<dbReference type="Gene3D" id="3.40.50.300">
    <property type="entry name" value="P-loop containing nucleotide triphosphate hydrolases"/>
    <property type="match status" value="1"/>
</dbReference>
<proteinExistence type="inferred from homology"/>
<keyword evidence="7" id="KW-1185">Reference proteome</keyword>
<keyword evidence="4 6" id="KW-0067">ATP-binding</keyword>
<keyword evidence="3" id="KW-0547">Nucleotide-binding</keyword>
<evidence type="ECO:0000259" key="5">
    <source>
        <dbReference type="PROSITE" id="PS50893"/>
    </source>
</evidence>
<name>A0A936YVC8_9HYPH</name>
<dbReference type="PANTHER" id="PTHR45772">
    <property type="entry name" value="CONSERVED COMPONENT OF ABC TRANSPORTER FOR NATURAL AMINO ACIDS-RELATED"/>
    <property type="match status" value="1"/>
</dbReference>
<sequence length="243" mass="25707">MNLSDQQSDAFVVEGVSKVFGGFRALTSVSLEVSHGEVRAIIGPNGAGKTTFVNIVSGVFRPTSGRIALGGVDITSFSPQRRARLGLARTFQITSLFRGMTVAEHMELAVRGADTSGRARAELLELMGLADLAHREVNTLSHGDQRVLEMAMALVLGPTFLLLDEPTAGMSVAETDRMIRLIGDRLRGKIGVIIIEHDMNVVTQTSDIVTVLAAGAVAASGPPATVLSDPMVKELYLGNAASH</sequence>
<dbReference type="GO" id="GO:0005886">
    <property type="term" value="C:plasma membrane"/>
    <property type="evidence" value="ECO:0007669"/>
    <property type="project" value="TreeGrafter"/>
</dbReference>
<dbReference type="InterPro" id="IPR017871">
    <property type="entry name" value="ABC_transporter-like_CS"/>
</dbReference>
<organism evidence="6 7">
    <name type="scientific">Rhizobium setariae</name>
    <dbReference type="NCBI Taxonomy" id="2801340"/>
    <lineage>
        <taxon>Bacteria</taxon>
        <taxon>Pseudomonadati</taxon>
        <taxon>Pseudomonadota</taxon>
        <taxon>Alphaproteobacteria</taxon>
        <taxon>Hyphomicrobiales</taxon>
        <taxon>Rhizobiaceae</taxon>
        <taxon>Rhizobium/Agrobacterium group</taxon>
        <taxon>Rhizobium</taxon>
    </lineage>
</organism>
<evidence type="ECO:0000313" key="6">
    <source>
        <dbReference type="EMBL" id="MBL0374341.1"/>
    </source>
</evidence>
<evidence type="ECO:0000256" key="4">
    <source>
        <dbReference type="ARBA" id="ARBA00022840"/>
    </source>
</evidence>
<dbReference type="InterPro" id="IPR027417">
    <property type="entry name" value="P-loop_NTPase"/>
</dbReference>
<dbReference type="AlphaFoldDB" id="A0A936YVC8"/>
<reference evidence="6" key="1">
    <citation type="submission" date="2021-01" db="EMBL/GenBank/DDBJ databases">
        <title>Rhizobium sp. strain KVB221 16S ribosomal RNA gene Genome sequencing and assembly.</title>
        <authorList>
            <person name="Kang M."/>
        </authorList>
    </citation>
    <scope>NUCLEOTIDE SEQUENCE</scope>
    <source>
        <strain evidence="6">KVB221</strain>
    </source>
</reference>
<dbReference type="GO" id="GO:0016887">
    <property type="term" value="F:ATP hydrolysis activity"/>
    <property type="evidence" value="ECO:0007669"/>
    <property type="project" value="InterPro"/>
</dbReference>
<dbReference type="Proteomes" id="UP000633219">
    <property type="component" value="Unassembled WGS sequence"/>
</dbReference>
<comment type="caution">
    <text evidence="6">The sequence shown here is derived from an EMBL/GenBank/DDBJ whole genome shotgun (WGS) entry which is preliminary data.</text>
</comment>
<dbReference type="GO" id="GO:0005524">
    <property type="term" value="F:ATP binding"/>
    <property type="evidence" value="ECO:0007669"/>
    <property type="project" value="UniProtKB-KW"/>
</dbReference>
<dbReference type="SMART" id="SM00382">
    <property type="entry name" value="AAA"/>
    <property type="match status" value="1"/>
</dbReference>
<dbReference type="InterPro" id="IPR003439">
    <property type="entry name" value="ABC_transporter-like_ATP-bd"/>
</dbReference>
<gene>
    <name evidence="6" type="ORF">JJB09_20180</name>
</gene>
<comment type="similarity">
    <text evidence="1">Belongs to the ABC transporter superfamily.</text>
</comment>
<dbReference type="EMBL" id="JAEQNC010000012">
    <property type="protein sequence ID" value="MBL0374341.1"/>
    <property type="molecule type" value="Genomic_DNA"/>
</dbReference>
<evidence type="ECO:0000313" key="7">
    <source>
        <dbReference type="Proteomes" id="UP000633219"/>
    </source>
</evidence>